<proteinExistence type="predicted"/>
<accession>A0A8H5ZBT2</accession>
<dbReference type="AlphaFoldDB" id="A0A8H5ZBT2"/>
<evidence type="ECO:0000313" key="3">
    <source>
        <dbReference type="Proteomes" id="UP000624244"/>
    </source>
</evidence>
<dbReference type="Proteomes" id="UP000624244">
    <property type="component" value="Unassembled WGS sequence"/>
</dbReference>
<sequence>MAWVTDYNGRSKAAGSQPGGKGTLNTIPAQPPPPPFMLSIVAVKASAWSCHGASFFHASSHACSNLGKPYMLEQDD</sequence>
<gene>
    <name evidence="2" type="ORF">GGP41_003811</name>
</gene>
<evidence type="ECO:0000256" key="1">
    <source>
        <dbReference type="SAM" id="MobiDB-lite"/>
    </source>
</evidence>
<feature type="region of interest" description="Disordered" evidence="1">
    <location>
        <begin position="1"/>
        <end position="30"/>
    </location>
</feature>
<protein>
    <submittedName>
        <fullName evidence="2">Uncharacterized protein</fullName>
    </submittedName>
</protein>
<name>A0A8H5ZBT2_COCSA</name>
<evidence type="ECO:0000313" key="2">
    <source>
        <dbReference type="EMBL" id="KAF5846432.1"/>
    </source>
</evidence>
<organism evidence="2 3">
    <name type="scientific">Cochliobolus sativus</name>
    <name type="common">Common root rot and spot blotch fungus</name>
    <name type="synonym">Bipolaris sorokiniana</name>
    <dbReference type="NCBI Taxonomy" id="45130"/>
    <lineage>
        <taxon>Eukaryota</taxon>
        <taxon>Fungi</taxon>
        <taxon>Dikarya</taxon>
        <taxon>Ascomycota</taxon>
        <taxon>Pezizomycotina</taxon>
        <taxon>Dothideomycetes</taxon>
        <taxon>Pleosporomycetidae</taxon>
        <taxon>Pleosporales</taxon>
        <taxon>Pleosporineae</taxon>
        <taxon>Pleosporaceae</taxon>
        <taxon>Bipolaris</taxon>
    </lineage>
</organism>
<comment type="caution">
    <text evidence="2">The sequence shown here is derived from an EMBL/GenBank/DDBJ whole genome shotgun (WGS) entry which is preliminary data.</text>
</comment>
<dbReference type="EMBL" id="WNKQ01000016">
    <property type="protein sequence ID" value="KAF5846432.1"/>
    <property type="molecule type" value="Genomic_DNA"/>
</dbReference>
<reference evidence="2" key="1">
    <citation type="submission" date="2019-11" db="EMBL/GenBank/DDBJ databases">
        <title>Bipolaris sorokiniana Genome sequencing.</title>
        <authorList>
            <person name="Wang H."/>
        </authorList>
    </citation>
    <scope>NUCLEOTIDE SEQUENCE</scope>
</reference>